<organism evidence="3 4">
    <name type="scientific">Conexibacter woesei (strain DSM 14684 / CCUG 47730 / CIP 108061 / JCM 11494 / NBRC 100937 / ID131577)</name>
    <dbReference type="NCBI Taxonomy" id="469383"/>
    <lineage>
        <taxon>Bacteria</taxon>
        <taxon>Bacillati</taxon>
        <taxon>Actinomycetota</taxon>
        <taxon>Thermoleophilia</taxon>
        <taxon>Solirubrobacterales</taxon>
        <taxon>Conexibacteraceae</taxon>
        <taxon>Conexibacter</taxon>
    </lineage>
</organism>
<keyword evidence="4" id="KW-1185">Reference proteome</keyword>
<dbReference type="HOGENOM" id="CLU_1764907_0_0_11"/>
<proteinExistence type="predicted"/>
<dbReference type="Proteomes" id="UP000008229">
    <property type="component" value="Chromosome"/>
</dbReference>
<evidence type="ECO:0000256" key="2">
    <source>
        <dbReference type="SAM" id="SignalP"/>
    </source>
</evidence>
<dbReference type="Gene3D" id="3.30.505.20">
    <property type="match status" value="1"/>
</dbReference>
<keyword evidence="2" id="KW-0732">Signal</keyword>
<evidence type="ECO:0000313" key="4">
    <source>
        <dbReference type="Proteomes" id="UP000008229"/>
    </source>
</evidence>
<gene>
    <name evidence="3" type="ordered locus">Cwoe_0291</name>
</gene>
<dbReference type="RefSeq" id="WP_012931780.1">
    <property type="nucleotide sequence ID" value="NC_013739.1"/>
</dbReference>
<name>D3F654_CONWI</name>
<feature type="region of interest" description="Disordered" evidence="1">
    <location>
        <begin position="103"/>
        <end position="147"/>
    </location>
</feature>
<evidence type="ECO:0000313" key="3">
    <source>
        <dbReference type="EMBL" id="ADB48727.1"/>
    </source>
</evidence>
<accession>D3F654</accession>
<dbReference type="eggNOG" id="ENOG5032F5B">
    <property type="taxonomic scope" value="Bacteria"/>
</dbReference>
<feature type="region of interest" description="Disordered" evidence="1">
    <location>
        <begin position="29"/>
        <end position="54"/>
    </location>
</feature>
<dbReference type="AlphaFoldDB" id="D3F654"/>
<feature type="chain" id="PRO_5003042996" evidence="2">
    <location>
        <begin position="28"/>
        <end position="147"/>
    </location>
</feature>
<reference evidence="4" key="2">
    <citation type="submission" date="2010-01" db="EMBL/GenBank/DDBJ databases">
        <title>The complete genome of Conexibacter woesei DSM 14684.</title>
        <authorList>
            <consortium name="US DOE Joint Genome Institute (JGI-PGF)"/>
            <person name="Lucas S."/>
            <person name="Copeland A."/>
            <person name="Lapidus A."/>
            <person name="Glavina del Rio T."/>
            <person name="Dalin E."/>
            <person name="Tice H."/>
            <person name="Bruce D."/>
            <person name="Goodwin L."/>
            <person name="Pitluck S."/>
            <person name="Kyrpides N."/>
            <person name="Mavromatis K."/>
            <person name="Ivanova N."/>
            <person name="Mikhailova N."/>
            <person name="Chertkov O."/>
            <person name="Brettin T."/>
            <person name="Detter J.C."/>
            <person name="Han C."/>
            <person name="Larimer F."/>
            <person name="Land M."/>
            <person name="Hauser L."/>
            <person name="Markowitz V."/>
            <person name="Cheng J.-F."/>
            <person name="Hugenholtz P."/>
            <person name="Woyke T."/>
            <person name="Wu D."/>
            <person name="Pukall R."/>
            <person name="Steenblock K."/>
            <person name="Schneider S."/>
            <person name="Klenk H.-P."/>
            <person name="Eisen J.A."/>
        </authorList>
    </citation>
    <scope>NUCLEOTIDE SEQUENCE [LARGE SCALE GENOMIC DNA]</scope>
    <source>
        <strain evidence="4">DSM 14684 / CIP 108061 / JCM 11494 / NBRC 100937 / ID131577</strain>
    </source>
</reference>
<evidence type="ECO:0000256" key="1">
    <source>
        <dbReference type="SAM" id="MobiDB-lite"/>
    </source>
</evidence>
<protein>
    <submittedName>
        <fullName evidence="3">Uncharacterized protein</fullName>
    </submittedName>
</protein>
<dbReference type="KEGG" id="cwo:Cwoe_0291"/>
<feature type="signal peptide" evidence="2">
    <location>
        <begin position="1"/>
        <end position="27"/>
    </location>
</feature>
<feature type="compositionally biased region" description="Basic and acidic residues" evidence="1">
    <location>
        <begin position="105"/>
        <end position="147"/>
    </location>
</feature>
<dbReference type="STRING" id="469383.Cwoe_0291"/>
<dbReference type="OrthoDB" id="3790145at2"/>
<sequence length="147" mass="15576" precursor="true">MRIPRKTLIGVGAAVALAAGGTGVALAVSGGGDDGRDGNDGAPVPAATATKAKDAALKVTRGGTVTDFERDDERGATYEVEIAKPDGSSVDVRLDEAFKLVGQPEVDRRDRGDGDDDRGSDRDDDDRYDRDDDRDDRDDHGDDRDDD</sequence>
<feature type="compositionally biased region" description="Low complexity" evidence="1">
    <location>
        <begin position="40"/>
        <end position="50"/>
    </location>
</feature>
<reference evidence="3 4" key="1">
    <citation type="journal article" date="2010" name="Stand. Genomic Sci.">
        <title>Complete genome sequence of Conexibacter woesei type strain (ID131577).</title>
        <authorList>
            <person name="Pukall R."/>
            <person name="Lapidus A."/>
            <person name="Glavina Del Rio T."/>
            <person name="Copeland A."/>
            <person name="Tice H."/>
            <person name="Cheng J.-F."/>
            <person name="Lucas S."/>
            <person name="Chen F."/>
            <person name="Nolan M."/>
            <person name="Bruce D."/>
            <person name="Goodwin L."/>
            <person name="Pitluck S."/>
            <person name="Mavromatis K."/>
            <person name="Ivanova N."/>
            <person name="Ovchinnikova G."/>
            <person name="Pati A."/>
            <person name="Chen A."/>
            <person name="Palaniappan K."/>
            <person name="Land M."/>
            <person name="Hauser L."/>
            <person name="Chang Y.-J."/>
            <person name="Jeffries C.D."/>
            <person name="Chain P."/>
            <person name="Meincke L."/>
            <person name="Sims D."/>
            <person name="Brettin T."/>
            <person name="Detter J.C."/>
            <person name="Rohde M."/>
            <person name="Goeker M."/>
            <person name="Bristow J."/>
            <person name="Eisen J.A."/>
            <person name="Markowitz V."/>
            <person name="Kyrpides N.C."/>
            <person name="Klenk H.-P."/>
            <person name="Hugenholtz P."/>
        </authorList>
    </citation>
    <scope>NUCLEOTIDE SEQUENCE [LARGE SCALE GENOMIC DNA]</scope>
    <source>
        <strain evidence="4">DSM 14684 / CIP 108061 / JCM 11494 / NBRC 100937 / ID131577</strain>
    </source>
</reference>
<dbReference type="EMBL" id="CP001854">
    <property type="protein sequence ID" value="ADB48727.1"/>
    <property type="molecule type" value="Genomic_DNA"/>
</dbReference>